<name>A0A1W1UN20_9BACT</name>
<feature type="binding site" evidence="16">
    <location>
        <position position="87"/>
    </location>
    <ligand>
        <name>substrate</name>
    </ligand>
</feature>
<dbReference type="Gene3D" id="3.30.420.40">
    <property type="match status" value="2"/>
</dbReference>
<dbReference type="SUPFAM" id="SSF53067">
    <property type="entry name" value="Actin-like ATPase domain"/>
    <property type="match status" value="2"/>
</dbReference>
<feature type="binding site" evidence="16">
    <location>
        <position position="120"/>
    </location>
    <ligand>
        <name>ATP</name>
        <dbReference type="ChEBI" id="CHEBI:30616"/>
    </ligand>
</feature>
<comment type="catalytic activity">
    <reaction evidence="1 16">
        <text>(R)-pantothenate + ATP = (R)-4'-phosphopantothenate + ADP + H(+)</text>
        <dbReference type="Rhea" id="RHEA:16373"/>
        <dbReference type="ChEBI" id="CHEBI:10986"/>
        <dbReference type="ChEBI" id="CHEBI:15378"/>
        <dbReference type="ChEBI" id="CHEBI:29032"/>
        <dbReference type="ChEBI" id="CHEBI:30616"/>
        <dbReference type="ChEBI" id="CHEBI:456216"/>
        <dbReference type="EC" id="2.7.1.33"/>
    </reaction>
</comment>
<evidence type="ECO:0000256" key="9">
    <source>
        <dbReference type="ARBA" id="ARBA00022741"/>
    </source>
</evidence>
<dbReference type="GO" id="GO:0005737">
    <property type="term" value="C:cytoplasm"/>
    <property type="evidence" value="ECO:0007669"/>
    <property type="project" value="UniProtKB-SubCell"/>
</dbReference>
<reference evidence="17 18" key="1">
    <citation type="submission" date="2017-04" db="EMBL/GenBank/DDBJ databases">
        <authorList>
            <person name="Afonso C.L."/>
            <person name="Miller P.J."/>
            <person name="Scott M.A."/>
            <person name="Spackman E."/>
            <person name="Goraichik I."/>
            <person name="Dimitrov K.M."/>
            <person name="Suarez D.L."/>
            <person name="Swayne D.E."/>
        </authorList>
    </citation>
    <scope>NUCLEOTIDE SEQUENCE [LARGE SCALE GENOMIC DNA]</scope>
    <source>
        <strain evidence="17 18">DSM 11622</strain>
    </source>
</reference>
<dbReference type="RefSeq" id="WP_084443470.1">
    <property type="nucleotide sequence ID" value="NZ_FWWW01000036.1"/>
</dbReference>
<evidence type="ECO:0000256" key="10">
    <source>
        <dbReference type="ARBA" id="ARBA00022777"/>
    </source>
</evidence>
<comment type="cofactor">
    <cofactor evidence="16">
        <name>NH4(+)</name>
        <dbReference type="ChEBI" id="CHEBI:28938"/>
    </cofactor>
    <cofactor evidence="16">
        <name>K(+)</name>
        <dbReference type="ChEBI" id="CHEBI:29103"/>
    </cofactor>
    <text evidence="16">A monovalent cation. Ammonium or potassium.</text>
</comment>
<comment type="similarity">
    <text evidence="14 16">Belongs to the type III pantothenate kinase family.</text>
</comment>
<evidence type="ECO:0000256" key="2">
    <source>
        <dbReference type="ARBA" id="ARBA00001958"/>
    </source>
</evidence>
<evidence type="ECO:0000256" key="3">
    <source>
        <dbReference type="ARBA" id="ARBA00004496"/>
    </source>
</evidence>
<evidence type="ECO:0000256" key="14">
    <source>
        <dbReference type="ARBA" id="ARBA00038036"/>
    </source>
</evidence>
<organism evidence="17 18">
    <name type="scientific">Hymenobacter roseosalivarius DSM 11622</name>
    <dbReference type="NCBI Taxonomy" id="645990"/>
    <lineage>
        <taxon>Bacteria</taxon>
        <taxon>Pseudomonadati</taxon>
        <taxon>Bacteroidota</taxon>
        <taxon>Cytophagia</taxon>
        <taxon>Cytophagales</taxon>
        <taxon>Hymenobacteraceae</taxon>
        <taxon>Hymenobacter</taxon>
    </lineage>
</organism>
<keyword evidence="18" id="KW-1185">Reference proteome</keyword>
<dbReference type="InterPro" id="IPR004619">
    <property type="entry name" value="Type_III_PanK"/>
</dbReference>
<evidence type="ECO:0000256" key="5">
    <source>
        <dbReference type="ARBA" id="ARBA00011738"/>
    </source>
</evidence>
<proteinExistence type="inferred from homology"/>
<dbReference type="GO" id="GO:0005524">
    <property type="term" value="F:ATP binding"/>
    <property type="evidence" value="ECO:0007669"/>
    <property type="project" value="UniProtKB-UniRule"/>
</dbReference>
<evidence type="ECO:0000256" key="11">
    <source>
        <dbReference type="ARBA" id="ARBA00022840"/>
    </source>
</evidence>
<dbReference type="AlphaFoldDB" id="A0A1W1UN20"/>
<dbReference type="Pfam" id="PF03309">
    <property type="entry name" value="Pan_kinase"/>
    <property type="match status" value="1"/>
</dbReference>
<dbReference type="PANTHER" id="PTHR34265">
    <property type="entry name" value="TYPE III PANTOTHENATE KINASE"/>
    <property type="match status" value="1"/>
</dbReference>
<dbReference type="EMBL" id="FWWW01000036">
    <property type="protein sequence ID" value="SMB82470.1"/>
    <property type="molecule type" value="Genomic_DNA"/>
</dbReference>
<evidence type="ECO:0000256" key="7">
    <source>
        <dbReference type="ARBA" id="ARBA00022490"/>
    </source>
</evidence>
<keyword evidence="9 16" id="KW-0547">Nucleotide-binding</keyword>
<keyword evidence="11 16" id="KW-0067">ATP-binding</keyword>
<dbReference type="GO" id="GO:0004594">
    <property type="term" value="F:pantothenate kinase activity"/>
    <property type="evidence" value="ECO:0007669"/>
    <property type="project" value="UniProtKB-UniRule"/>
</dbReference>
<feature type="binding site" evidence="16">
    <location>
        <position position="176"/>
    </location>
    <ligand>
        <name>substrate</name>
    </ligand>
</feature>
<feature type="binding site" evidence="16">
    <location>
        <begin position="7"/>
        <end position="14"/>
    </location>
    <ligand>
        <name>ATP</name>
        <dbReference type="ChEBI" id="CHEBI:30616"/>
    </ligand>
</feature>
<evidence type="ECO:0000256" key="4">
    <source>
        <dbReference type="ARBA" id="ARBA00005225"/>
    </source>
</evidence>
<comment type="function">
    <text evidence="16">Catalyzes the phosphorylation of pantothenate (Pan), the first step in CoA biosynthesis.</text>
</comment>
<dbReference type="NCBIfam" id="TIGR00671">
    <property type="entry name" value="baf"/>
    <property type="match status" value="1"/>
</dbReference>
<comment type="pathway">
    <text evidence="4 16">Cofactor biosynthesis; coenzyme A biosynthesis; CoA from (R)-pantothenate: step 1/5.</text>
</comment>
<dbReference type="Proteomes" id="UP000192266">
    <property type="component" value="Unassembled WGS sequence"/>
</dbReference>
<evidence type="ECO:0000256" key="6">
    <source>
        <dbReference type="ARBA" id="ARBA00012102"/>
    </source>
</evidence>
<keyword evidence="8 16" id="KW-0808">Transferase</keyword>
<dbReference type="CDD" id="cd24015">
    <property type="entry name" value="ASKHA_NBD_PanK-III"/>
    <property type="match status" value="1"/>
</dbReference>
<evidence type="ECO:0000256" key="15">
    <source>
        <dbReference type="ARBA" id="ARBA00040883"/>
    </source>
</evidence>
<keyword evidence="12 16" id="KW-0630">Potassium</keyword>
<dbReference type="PANTHER" id="PTHR34265:SF1">
    <property type="entry name" value="TYPE III PANTOTHENATE KINASE"/>
    <property type="match status" value="1"/>
</dbReference>
<evidence type="ECO:0000256" key="8">
    <source>
        <dbReference type="ARBA" id="ARBA00022679"/>
    </source>
</evidence>
<feature type="active site" description="Proton acceptor" evidence="16">
    <location>
        <position position="96"/>
    </location>
</feature>
<evidence type="ECO:0000313" key="17">
    <source>
        <dbReference type="EMBL" id="SMB82470.1"/>
    </source>
</evidence>
<dbReference type="HAMAP" id="MF_01274">
    <property type="entry name" value="Pantothen_kinase_3"/>
    <property type="match status" value="1"/>
</dbReference>
<gene>
    <name evidence="16" type="primary">coaX</name>
    <name evidence="17" type="ORF">SAMN00120144_2192</name>
</gene>
<dbReference type="STRING" id="645990.SAMN00120144_2192"/>
<evidence type="ECO:0000256" key="1">
    <source>
        <dbReference type="ARBA" id="ARBA00001206"/>
    </source>
</evidence>
<keyword evidence="13 16" id="KW-0173">Coenzyme A biosynthesis</keyword>
<keyword evidence="10 16" id="KW-0418">Kinase</keyword>
<dbReference type="InterPro" id="IPR043129">
    <property type="entry name" value="ATPase_NBD"/>
</dbReference>
<comment type="cofactor">
    <cofactor evidence="2">
        <name>K(+)</name>
        <dbReference type="ChEBI" id="CHEBI:29103"/>
    </cofactor>
</comment>
<dbReference type="OrthoDB" id="9804707at2"/>
<keyword evidence="7 16" id="KW-0963">Cytoplasm</keyword>
<evidence type="ECO:0000256" key="16">
    <source>
        <dbReference type="HAMAP-Rule" id="MF_01274"/>
    </source>
</evidence>
<dbReference type="UniPathway" id="UPA00241">
    <property type="reaction ID" value="UER00352"/>
</dbReference>
<evidence type="ECO:0000256" key="13">
    <source>
        <dbReference type="ARBA" id="ARBA00022993"/>
    </source>
</evidence>
<keyword evidence="16" id="KW-0479">Metal-binding</keyword>
<protein>
    <recommendedName>
        <fullName evidence="15 16">Type III pantothenate kinase</fullName>
        <ecNumber evidence="6 16">2.7.1.33</ecNumber>
    </recommendedName>
    <alternativeName>
        <fullName evidence="16">PanK-III</fullName>
    </alternativeName>
    <alternativeName>
        <fullName evidence="16">Pantothenic acid kinase</fullName>
    </alternativeName>
</protein>
<feature type="binding site" evidence="16">
    <location>
        <position position="117"/>
    </location>
    <ligand>
        <name>K(+)</name>
        <dbReference type="ChEBI" id="CHEBI:29103"/>
    </ligand>
</feature>
<feature type="binding site" evidence="16">
    <location>
        <begin position="94"/>
        <end position="97"/>
    </location>
    <ligand>
        <name>substrate</name>
    </ligand>
</feature>
<dbReference type="GO" id="GO:0015937">
    <property type="term" value="P:coenzyme A biosynthetic process"/>
    <property type="evidence" value="ECO:0007669"/>
    <property type="project" value="UniProtKB-UniRule"/>
</dbReference>
<comment type="subcellular location">
    <subcellularLocation>
        <location evidence="3 16">Cytoplasm</location>
    </subcellularLocation>
</comment>
<accession>A0A1W1UN20</accession>
<evidence type="ECO:0000313" key="18">
    <source>
        <dbReference type="Proteomes" id="UP000192266"/>
    </source>
</evidence>
<sequence length="250" mass="26900">MLTLTLDIGNTFVKYGCFEADVLRETAIVQTREQVGEVVERWKPAHVILASVAGPTDIWAADLRSLVSGQIVEFRPASTPLPIRNGYATPQTLGVDRLAAAVGAAWLRPGRDSLIVDAGTAIKCDWVEGGHTFRGGSIAPGLRLRFQALHTFTGRLPYLEMPPDLTAGIPLTGNDTESAIRSGVLNGAVAEVNGILDQYRAQRPALGVLLAGGDAAFFQSRLKGPIFVIPELVLLGLHRILVHTIDYVEE</sequence>
<dbReference type="EC" id="2.7.1.33" evidence="6 16"/>
<comment type="subunit">
    <text evidence="5 16">Homodimer.</text>
</comment>
<dbReference type="GO" id="GO:0046872">
    <property type="term" value="F:metal ion binding"/>
    <property type="evidence" value="ECO:0007669"/>
    <property type="project" value="UniProtKB-KW"/>
</dbReference>
<evidence type="ECO:0000256" key="12">
    <source>
        <dbReference type="ARBA" id="ARBA00022958"/>
    </source>
</evidence>